<accession>A0A1G7ENH6</accession>
<dbReference type="InterPro" id="IPR021484">
    <property type="entry name" value="DUF3137"/>
</dbReference>
<keyword evidence="1" id="KW-1133">Transmembrane helix</keyword>
<name>A0A1G7ENH6_9FLAO</name>
<feature type="transmembrane region" description="Helical" evidence="1">
    <location>
        <begin position="182"/>
        <end position="199"/>
    </location>
</feature>
<evidence type="ECO:0000313" key="3">
    <source>
        <dbReference type="Proteomes" id="UP000182114"/>
    </source>
</evidence>
<reference evidence="3" key="1">
    <citation type="submission" date="2016-10" db="EMBL/GenBank/DDBJ databases">
        <authorList>
            <person name="Varghese N."/>
            <person name="Submissions S."/>
        </authorList>
    </citation>
    <scope>NUCLEOTIDE SEQUENCE [LARGE SCALE GENOMIC DNA]</scope>
    <source>
        <strain evidence="3">DSM 24729</strain>
    </source>
</reference>
<organism evidence="2 3">
    <name type="scientific">Cellulophaga baltica</name>
    <dbReference type="NCBI Taxonomy" id="76594"/>
    <lineage>
        <taxon>Bacteria</taxon>
        <taxon>Pseudomonadati</taxon>
        <taxon>Bacteroidota</taxon>
        <taxon>Flavobacteriia</taxon>
        <taxon>Flavobacteriales</taxon>
        <taxon>Flavobacteriaceae</taxon>
        <taxon>Cellulophaga</taxon>
    </lineage>
</organism>
<keyword evidence="3" id="KW-1185">Reference proteome</keyword>
<evidence type="ECO:0000256" key="1">
    <source>
        <dbReference type="SAM" id="Phobius"/>
    </source>
</evidence>
<dbReference type="eggNOG" id="COG0457">
    <property type="taxonomic scope" value="Bacteria"/>
</dbReference>
<feature type="transmembrane region" description="Helical" evidence="1">
    <location>
        <begin position="70"/>
        <end position="89"/>
    </location>
</feature>
<keyword evidence="1" id="KW-0812">Transmembrane</keyword>
<evidence type="ECO:0008006" key="4">
    <source>
        <dbReference type="Google" id="ProtNLM"/>
    </source>
</evidence>
<dbReference type="EMBL" id="FNBD01000002">
    <property type="protein sequence ID" value="SDE65204.1"/>
    <property type="molecule type" value="Genomic_DNA"/>
</dbReference>
<protein>
    <recommendedName>
        <fullName evidence="4">DUF3137 domain-containing protein</fullName>
    </recommendedName>
</protein>
<evidence type="ECO:0000313" key="2">
    <source>
        <dbReference type="EMBL" id="SDE65204.1"/>
    </source>
</evidence>
<proteinExistence type="predicted"/>
<dbReference type="Proteomes" id="UP000182114">
    <property type="component" value="Unassembled WGS sequence"/>
</dbReference>
<feature type="transmembrane region" description="Helical" evidence="1">
    <location>
        <begin position="31"/>
        <end position="58"/>
    </location>
</feature>
<dbReference type="Pfam" id="PF11335">
    <property type="entry name" value="DUF3137"/>
    <property type="match status" value="1"/>
</dbReference>
<gene>
    <name evidence="2" type="ORF">SAMN04487992_102423</name>
</gene>
<dbReference type="AlphaFoldDB" id="A0A1G7ENH6"/>
<sequence length="393" mass="45330">MNQFTEHFNKVKVLAGQISPPSRLRLILPSFLVISSLFTFIICPIFFVLYVLFLIFTVDSHFLWGVTEFSFYYFFVSAILATILFKSYLKSNQNYKNTTVLRREFKLDILPKIISSKYDNLNYRFDGMIDEKHILASDFFSPSFLGNLKNRGFFGDDHFSGKINDVDFEFCELYYKTEGMTITGWALLFIVIALPFAFLPDIDIPFLESDSGGDSLFESSGSRSTSKNNEVDKTKVNEKAFLYGISTNFRGFFLYADFHKHFEGQVNIRTKKKFNKKMFGGNDLKTIRVENSIVTKKYTITATDEQMAYYILSPKIIDAIVQLNQKLGEKLSLTLKDGKLFLIMPMSNDLFENITVEKDKVKVNTLEEIQKDLNIIADLISELNLNTKIWSKV</sequence>
<keyword evidence="1" id="KW-0472">Membrane</keyword>